<evidence type="ECO:0000259" key="1">
    <source>
        <dbReference type="Pfam" id="PF05193"/>
    </source>
</evidence>
<dbReference type="PANTHER" id="PTHR11851">
    <property type="entry name" value="METALLOPROTEASE"/>
    <property type="match status" value="1"/>
</dbReference>
<dbReference type="RefSeq" id="WP_087255719.1">
    <property type="nucleotide sequence ID" value="NZ_NFLB01000004.1"/>
</dbReference>
<feature type="domain" description="Peptidase M16 C-terminal" evidence="1">
    <location>
        <begin position="180"/>
        <end position="353"/>
    </location>
</feature>
<organism evidence="2 3">
    <name type="scientific">Thomasclavelia spiroformis</name>
    <dbReference type="NCBI Taxonomy" id="29348"/>
    <lineage>
        <taxon>Bacteria</taxon>
        <taxon>Bacillati</taxon>
        <taxon>Bacillota</taxon>
        <taxon>Erysipelotrichia</taxon>
        <taxon>Erysipelotrichales</taxon>
        <taxon>Coprobacillaceae</taxon>
        <taxon>Thomasclavelia</taxon>
    </lineage>
</organism>
<dbReference type="Gene3D" id="3.30.830.10">
    <property type="entry name" value="Metalloenzyme, LuxS/M16 peptidase-like"/>
    <property type="match status" value="2"/>
</dbReference>
<accession>A0A1Y4QKE3</accession>
<dbReference type="SUPFAM" id="SSF63411">
    <property type="entry name" value="LuxS/MPP-like metallohydrolase"/>
    <property type="match status" value="2"/>
</dbReference>
<dbReference type="InterPro" id="IPR011249">
    <property type="entry name" value="Metalloenz_LuxS/M16"/>
</dbReference>
<reference evidence="3" key="1">
    <citation type="submission" date="2017-04" db="EMBL/GenBank/DDBJ databases">
        <title>Function of individual gut microbiota members based on whole genome sequencing of pure cultures obtained from chicken caecum.</title>
        <authorList>
            <person name="Medvecky M."/>
            <person name="Cejkova D."/>
            <person name="Polansky O."/>
            <person name="Karasova D."/>
            <person name="Kubasova T."/>
            <person name="Cizek A."/>
            <person name="Rychlik I."/>
        </authorList>
    </citation>
    <scope>NUCLEOTIDE SEQUENCE [LARGE SCALE GENOMIC DNA]</scope>
    <source>
        <strain evidence="3">An149</strain>
    </source>
</reference>
<dbReference type="AlphaFoldDB" id="A0A1Y4QKE3"/>
<gene>
    <name evidence="2" type="ORF">B5E91_04945</name>
</gene>
<evidence type="ECO:0000313" key="2">
    <source>
        <dbReference type="EMBL" id="OUQ05765.1"/>
    </source>
</evidence>
<protein>
    <submittedName>
        <fullName evidence="2">Peptidase M16</fullName>
    </submittedName>
</protein>
<dbReference type="Proteomes" id="UP000196258">
    <property type="component" value="Unassembled WGS sequence"/>
</dbReference>
<dbReference type="PANTHER" id="PTHR11851:SF186">
    <property type="entry name" value="INACTIVE METALLOPROTEASE YMFF-RELATED"/>
    <property type="match status" value="1"/>
</dbReference>
<dbReference type="EMBL" id="NFLB01000004">
    <property type="protein sequence ID" value="OUQ05765.1"/>
    <property type="molecule type" value="Genomic_DNA"/>
</dbReference>
<comment type="caution">
    <text evidence="2">The sequence shown here is derived from an EMBL/GenBank/DDBJ whole genome shotgun (WGS) entry which is preliminary data.</text>
</comment>
<dbReference type="InterPro" id="IPR050361">
    <property type="entry name" value="MPP/UQCRC_Complex"/>
</dbReference>
<dbReference type="InterPro" id="IPR007863">
    <property type="entry name" value="Peptidase_M16_C"/>
</dbReference>
<dbReference type="GO" id="GO:0046872">
    <property type="term" value="F:metal ion binding"/>
    <property type="evidence" value="ECO:0007669"/>
    <property type="project" value="InterPro"/>
</dbReference>
<name>A0A1Y4QKE3_9FIRM</name>
<dbReference type="Pfam" id="PF05193">
    <property type="entry name" value="Peptidase_M16_C"/>
    <property type="match status" value="1"/>
</dbReference>
<dbReference type="NCBIfam" id="NF047422">
    <property type="entry name" value="YfmF_fam"/>
    <property type="match status" value="1"/>
</dbReference>
<proteinExistence type="predicted"/>
<evidence type="ECO:0000313" key="3">
    <source>
        <dbReference type="Proteomes" id="UP000196258"/>
    </source>
</evidence>
<sequence>MKKSYQLAGYTLHVIPTKKFKNITMSLKLENKLIKENVTKRSLLSFMLTGGTKDYPSTQALSSHLEDLYGMSFGTNLASKGLVQVLNISSVCINEEFLPYQEDLLKQQIKLFNDVLYNPNVINSKFDEQTLNIKKKELKERLIVQNDDKFMYGLNQLFKNMGEDSFLSICNNGYIEEIDKITNEELYQYLLECIKNDAKHLYVVGDVDESIVDVFKENLSFEPSNTFNEVVTNFKSTKNKVLEVIEKQDITQAKLNMGFVVDCNFLDEGTYAMTVFNAMFGGFSQSRLFKVVREKHSLCYYISSSYGAFSGIMTVNAGIEGSDYQKAKELVLKELANIQNGDFSDDEINLAKLMLKNSLTKTKDEPMSLIALAYNRDLTNKQETNDEYLEKILKVSREEIIAASKKVHLDTIFLLTGSDK</sequence>